<organism evidence="2 3">
    <name type="scientific">Cystobacter fuscus</name>
    <dbReference type="NCBI Taxonomy" id="43"/>
    <lineage>
        <taxon>Bacteria</taxon>
        <taxon>Pseudomonadati</taxon>
        <taxon>Myxococcota</taxon>
        <taxon>Myxococcia</taxon>
        <taxon>Myxococcales</taxon>
        <taxon>Cystobacterineae</taxon>
        <taxon>Archangiaceae</taxon>
        <taxon>Cystobacter</taxon>
    </lineage>
</organism>
<dbReference type="InterPro" id="IPR000835">
    <property type="entry name" value="HTH_MarR-typ"/>
</dbReference>
<dbReference type="Pfam" id="PF01047">
    <property type="entry name" value="MarR"/>
    <property type="match status" value="1"/>
</dbReference>
<dbReference type="CDD" id="cd00090">
    <property type="entry name" value="HTH_ARSR"/>
    <property type="match status" value="1"/>
</dbReference>
<dbReference type="InterPro" id="IPR039422">
    <property type="entry name" value="MarR/SlyA-like"/>
</dbReference>
<protein>
    <submittedName>
        <fullName evidence="2">Transcriptional regulator</fullName>
    </submittedName>
</protein>
<dbReference type="PANTHER" id="PTHR33164:SF57">
    <property type="entry name" value="MARR-FAMILY TRANSCRIPTIONAL REGULATOR"/>
    <property type="match status" value="1"/>
</dbReference>
<dbReference type="InterPro" id="IPR036388">
    <property type="entry name" value="WH-like_DNA-bd_sf"/>
</dbReference>
<accession>A0A250JDR4</accession>
<dbReference type="InterPro" id="IPR001845">
    <property type="entry name" value="HTH_ArsR_DNA-bd_dom"/>
</dbReference>
<dbReference type="Gene3D" id="1.10.10.10">
    <property type="entry name" value="Winged helix-like DNA-binding domain superfamily/Winged helix DNA-binding domain"/>
    <property type="match status" value="1"/>
</dbReference>
<dbReference type="InterPro" id="IPR036390">
    <property type="entry name" value="WH_DNA-bd_sf"/>
</dbReference>
<dbReference type="PROSITE" id="PS50995">
    <property type="entry name" value="HTH_MARR_2"/>
    <property type="match status" value="1"/>
</dbReference>
<evidence type="ECO:0000313" key="3">
    <source>
        <dbReference type="Proteomes" id="UP000217257"/>
    </source>
</evidence>
<dbReference type="Proteomes" id="UP000217257">
    <property type="component" value="Chromosome"/>
</dbReference>
<reference evidence="2 3" key="1">
    <citation type="submission" date="2017-06" db="EMBL/GenBank/DDBJ databases">
        <title>Sequencing and comparative analysis of myxobacterial genomes.</title>
        <authorList>
            <person name="Rupp O."/>
            <person name="Goesmann A."/>
            <person name="Sogaard-Andersen L."/>
        </authorList>
    </citation>
    <scope>NUCLEOTIDE SEQUENCE [LARGE SCALE GENOMIC DNA]</scope>
    <source>
        <strain evidence="2 3">DSM 52655</strain>
    </source>
</reference>
<sequence length="158" mass="17969">MAEKSETRQRTHIPGQTLSVMERELSVLVRRLGSLLWSKNEEGALDRWTYALLMRLAEEGPLRGGEMARRFGIDKSTASRHLGRLEGQGLIRADPDPEDARSVLFQVTEQGAEHLAATRATRLHPLRRVVASWPERDRSELTRLLGQLNRELDQYGDT</sequence>
<evidence type="ECO:0000259" key="1">
    <source>
        <dbReference type="PROSITE" id="PS50995"/>
    </source>
</evidence>
<evidence type="ECO:0000313" key="2">
    <source>
        <dbReference type="EMBL" id="ATB41773.1"/>
    </source>
</evidence>
<dbReference type="GO" id="GO:0006950">
    <property type="term" value="P:response to stress"/>
    <property type="evidence" value="ECO:0007669"/>
    <property type="project" value="TreeGrafter"/>
</dbReference>
<name>A0A250JDR4_9BACT</name>
<dbReference type="GO" id="GO:0003700">
    <property type="term" value="F:DNA-binding transcription factor activity"/>
    <property type="evidence" value="ECO:0007669"/>
    <property type="project" value="InterPro"/>
</dbReference>
<dbReference type="AlphaFoldDB" id="A0A250JDR4"/>
<dbReference type="SMART" id="SM00418">
    <property type="entry name" value="HTH_ARSR"/>
    <property type="match status" value="1"/>
</dbReference>
<dbReference type="InterPro" id="IPR011991">
    <property type="entry name" value="ArsR-like_HTH"/>
</dbReference>
<proteinExistence type="predicted"/>
<dbReference type="PANTHER" id="PTHR33164">
    <property type="entry name" value="TRANSCRIPTIONAL REGULATOR, MARR FAMILY"/>
    <property type="match status" value="1"/>
</dbReference>
<gene>
    <name evidence="2" type="ORF">CYFUS_007243</name>
</gene>
<dbReference type="SMART" id="SM00347">
    <property type="entry name" value="HTH_MARR"/>
    <property type="match status" value="1"/>
</dbReference>
<dbReference type="EMBL" id="CP022098">
    <property type="protein sequence ID" value="ATB41773.1"/>
    <property type="molecule type" value="Genomic_DNA"/>
</dbReference>
<dbReference type="SUPFAM" id="SSF46785">
    <property type="entry name" value="Winged helix' DNA-binding domain"/>
    <property type="match status" value="1"/>
</dbReference>
<feature type="domain" description="HTH marR-type" evidence="1">
    <location>
        <begin position="18"/>
        <end position="150"/>
    </location>
</feature>
<dbReference type="KEGG" id="cfus:CYFUS_007243"/>
<dbReference type="RefSeq" id="WP_095989428.1">
    <property type="nucleotide sequence ID" value="NZ_CP022098.1"/>
</dbReference>